<name>A0A8J4UDR6_CLAMG</name>
<dbReference type="GO" id="GO:0008381">
    <property type="term" value="F:mechanosensitive monoatomic ion channel activity"/>
    <property type="evidence" value="ECO:0007669"/>
    <property type="project" value="InterPro"/>
</dbReference>
<comment type="caution">
    <text evidence="4">The sequence shown here is derived from an EMBL/GenBank/DDBJ whole genome shotgun (WGS) entry which is preliminary data.</text>
</comment>
<sequence length="320" mass="35361">MAGDIVIGMLYNVALPLVLLTAIAFRYNGLSVVYLLFLLSVPLLPSPALSSMKGELGAFCVLKIDLGCIVFLFLYTVECRGFLFLHYLFSQQVLVKMGTNLKGNAYTFKFKCGIQITFAYIPKEMSGPMDNVFFHLGIVRFSDVDAGNIIRLLVPDIGVFMSSLVIRNLCKKLLRPPTNDHEHQSEIEEASETSESEYEEESEASSTESSVAMKAAPSGPPQFVQKLIVFATGLRLLLSTMMNTAGKVVVSVLLGLAGIADKTELSSMVNRMGAFLKGLLVKYWIVCCCSMFFVISFSGKVVVYKILYICLFLFCVVLYQ</sequence>
<dbReference type="Pfam" id="PF24871">
    <property type="entry name" value="Piezo_TM1-24"/>
    <property type="match status" value="2"/>
</dbReference>
<feature type="compositionally biased region" description="Acidic residues" evidence="1">
    <location>
        <begin position="187"/>
        <end position="203"/>
    </location>
</feature>
<dbReference type="PANTHER" id="PTHR47049">
    <property type="entry name" value="PIEZO-TYPE MECHANOSENSITIVE ION CHANNEL HOMOLOG"/>
    <property type="match status" value="1"/>
</dbReference>
<evidence type="ECO:0000256" key="1">
    <source>
        <dbReference type="SAM" id="MobiDB-lite"/>
    </source>
</evidence>
<feature type="transmembrane region" description="Helical" evidence="2">
    <location>
        <begin position="274"/>
        <end position="295"/>
    </location>
</feature>
<feature type="transmembrane region" description="Helical" evidence="2">
    <location>
        <begin position="32"/>
        <end position="50"/>
    </location>
</feature>
<dbReference type="OrthoDB" id="303066at2759"/>
<feature type="transmembrane region" description="Helical" evidence="2">
    <location>
        <begin position="6"/>
        <end position="25"/>
    </location>
</feature>
<keyword evidence="2" id="KW-0812">Transmembrane</keyword>
<feature type="non-terminal residue" evidence="4">
    <location>
        <position position="1"/>
    </location>
</feature>
<organism evidence="4 5">
    <name type="scientific">Clarias magur</name>
    <name type="common">Asian catfish</name>
    <name type="synonym">Macropteronotus magur</name>
    <dbReference type="NCBI Taxonomy" id="1594786"/>
    <lineage>
        <taxon>Eukaryota</taxon>
        <taxon>Metazoa</taxon>
        <taxon>Chordata</taxon>
        <taxon>Craniata</taxon>
        <taxon>Vertebrata</taxon>
        <taxon>Euteleostomi</taxon>
        <taxon>Actinopterygii</taxon>
        <taxon>Neopterygii</taxon>
        <taxon>Teleostei</taxon>
        <taxon>Ostariophysi</taxon>
        <taxon>Siluriformes</taxon>
        <taxon>Clariidae</taxon>
        <taxon>Clarias</taxon>
    </lineage>
</organism>
<keyword evidence="2" id="KW-0472">Membrane</keyword>
<evidence type="ECO:0000313" key="4">
    <source>
        <dbReference type="EMBL" id="KAF5907213.1"/>
    </source>
</evidence>
<feature type="domain" description="Piezo TM1-24" evidence="3">
    <location>
        <begin position="262"/>
        <end position="320"/>
    </location>
</feature>
<feature type="region of interest" description="Disordered" evidence="1">
    <location>
        <begin position="177"/>
        <end position="204"/>
    </location>
</feature>
<evidence type="ECO:0000259" key="3">
    <source>
        <dbReference type="Pfam" id="PF24871"/>
    </source>
</evidence>
<dbReference type="AlphaFoldDB" id="A0A8J4UDR6"/>
<gene>
    <name evidence="4" type="ORF">DAT39_003048</name>
</gene>
<evidence type="ECO:0000313" key="5">
    <source>
        <dbReference type="Proteomes" id="UP000727407"/>
    </source>
</evidence>
<feature type="transmembrane region" description="Helical" evidence="2">
    <location>
        <begin position="301"/>
        <end position="319"/>
    </location>
</feature>
<keyword evidence="2" id="KW-1133">Transmembrane helix</keyword>
<dbReference type="PANTHER" id="PTHR47049:SF7">
    <property type="entry name" value="PIEZO-TYPE MECHANOSENSITIVE ION CHANNEL COMPONENT 2 ISOFORM X1"/>
    <property type="match status" value="1"/>
</dbReference>
<dbReference type="InterPro" id="IPR056769">
    <property type="entry name" value="Piezo_TM1-24"/>
</dbReference>
<accession>A0A8J4UDR6</accession>
<protein>
    <submittedName>
        <fullName evidence="4">Piezo-type mechanosensitive ion channel component 2-like</fullName>
    </submittedName>
</protein>
<dbReference type="EMBL" id="QNUK01000024">
    <property type="protein sequence ID" value="KAF5907213.1"/>
    <property type="molecule type" value="Genomic_DNA"/>
</dbReference>
<dbReference type="Proteomes" id="UP000727407">
    <property type="component" value="Unassembled WGS sequence"/>
</dbReference>
<dbReference type="GO" id="GO:0016020">
    <property type="term" value="C:membrane"/>
    <property type="evidence" value="ECO:0007669"/>
    <property type="project" value="InterPro"/>
</dbReference>
<keyword evidence="5" id="KW-1185">Reference proteome</keyword>
<proteinExistence type="predicted"/>
<dbReference type="InterPro" id="IPR027272">
    <property type="entry name" value="Piezo"/>
</dbReference>
<evidence type="ECO:0000256" key="2">
    <source>
        <dbReference type="SAM" id="Phobius"/>
    </source>
</evidence>
<reference evidence="4" key="1">
    <citation type="submission" date="2020-07" db="EMBL/GenBank/DDBJ databases">
        <title>Clarias magur genome sequencing, assembly and annotation.</title>
        <authorList>
            <person name="Kushwaha B."/>
            <person name="Kumar R."/>
            <person name="Das P."/>
            <person name="Joshi C.G."/>
            <person name="Kumar D."/>
            <person name="Nagpure N.S."/>
            <person name="Pandey M."/>
            <person name="Agarwal S."/>
            <person name="Srivastava S."/>
            <person name="Singh M."/>
            <person name="Sahoo L."/>
            <person name="Jayasankar P."/>
            <person name="Meher P.K."/>
            <person name="Koringa P.G."/>
            <person name="Iquebal M.A."/>
            <person name="Das S.P."/>
            <person name="Bit A."/>
            <person name="Patnaik S."/>
            <person name="Patel N."/>
            <person name="Shah T.M."/>
            <person name="Hinsu A."/>
            <person name="Jena J.K."/>
        </authorList>
    </citation>
    <scope>NUCLEOTIDE SEQUENCE</scope>
    <source>
        <strain evidence="4">CIFAMagur01</strain>
        <tissue evidence="4">Testis</tissue>
    </source>
</reference>
<feature type="domain" description="Piezo TM1-24" evidence="3">
    <location>
        <begin position="126"/>
        <end position="260"/>
    </location>
</feature>